<evidence type="ECO:0000256" key="2">
    <source>
        <dbReference type="ARBA" id="ARBA00023027"/>
    </source>
</evidence>
<organism evidence="5 6">
    <name type="scientific">Arenicella chitinivorans</name>
    <dbReference type="NCBI Taxonomy" id="1329800"/>
    <lineage>
        <taxon>Bacteria</taxon>
        <taxon>Pseudomonadati</taxon>
        <taxon>Pseudomonadota</taxon>
        <taxon>Gammaproteobacteria</taxon>
        <taxon>Arenicellales</taxon>
        <taxon>Arenicellaceae</taxon>
        <taxon>Arenicella</taxon>
    </lineage>
</organism>
<accession>A0A918VHY8</accession>
<dbReference type="PRINTS" id="PR00084">
    <property type="entry name" value="MTLDHDRGNASE"/>
</dbReference>
<dbReference type="InterPro" id="IPR050988">
    <property type="entry name" value="Mannitol_DH/Oxidoreductase"/>
</dbReference>
<feature type="domain" description="Mannitol dehydrogenase N-terminal" evidence="3">
    <location>
        <begin position="28"/>
        <end position="274"/>
    </location>
</feature>
<dbReference type="Gene3D" id="3.40.50.720">
    <property type="entry name" value="NAD(P)-binding Rossmann-like Domain"/>
    <property type="match status" value="1"/>
</dbReference>
<feature type="domain" description="Mannitol dehydrogenase C-terminal" evidence="4">
    <location>
        <begin position="283"/>
        <end position="476"/>
    </location>
</feature>
<dbReference type="SUPFAM" id="SSF51735">
    <property type="entry name" value="NAD(P)-binding Rossmann-fold domains"/>
    <property type="match status" value="1"/>
</dbReference>
<keyword evidence="6" id="KW-1185">Reference proteome</keyword>
<dbReference type="InterPro" id="IPR036291">
    <property type="entry name" value="NAD(P)-bd_dom_sf"/>
</dbReference>
<reference evidence="5" key="2">
    <citation type="submission" date="2020-09" db="EMBL/GenBank/DDBJ databases">
        <authorList>
            <person name="Sun Q."/>
            <person name="Kim S."/>
        </authorList>
    </citation>
    <scope>NUCLEOTIDE SEQUENCE</scope>
    <source>
        <strain evidence="5">KCTC 12711</strain>
    </source>
</reference>
<dbReference type="AlphaFoldDB" id="A0A918VHY8"/>
<dbReference type="GO" id="GO:0019594">
    <property type="term" value="P:mannitol metabolic process"/>
    <property type="evidence" value="ECO:0007669"/>
    <property type="project" value="InterPro"/>
</dbReference>
<dbReference type="Proteomes" id="UP000614811">
    <property type="component" value="Unassembled WGS sequence"/>
</dbReference>
<dbReference type="InterPro" id="IPR013118">
    <property type="entry name" value="Mannitol_DH_C"/>
</dbReference>
<dbReference type="PANTHER" id="PTHR43362:SF1">
    <property type="entry name" value="MANNITOL DEHYDROGENASE 2-RELATED"/>
    <property type="match status" value="1"/>
</dbReference>
<sequence>MKLTNQALADLPTGVQGPQYDHTARDIGIVHLGIGAFHRCHMAVYTDDVMAQKSGDWRILGVSLRSQTISDQLNPQDGLYSVVIKDSSSSTTRVIGSVAGVLFAPQNPQAVIQAIAKPSTQVVSLTVTEKGYCHDPATGELNQSHPDIQHDLADLAHPVSAIGYLAAGLQARRDADAGAITILSCDNLPANGQTVEKIVTKFAGLVDVNLVEWIGQNVSFPSSMVDRIVPAMEAADKLAFAQRTGLDDAAVLQTEPFTQWVIEDSFAGERPSWERAGATMVSDVAPYEDAKLRMLNGSHSALAYLGYLAGFNYVHQVMAEPVFRQYVDDFMRQEAATSLHLPTGMDIDAYRRELQDRYDNSALQHRTYQIAMDGSQKVPQRLLGTLRYHLANEGPISATCIAIAAWLRYLKGEDERGQPYEVQDPMADRFTAIFDEVTGDPSALVDALLQVQAVFGQDLIINARFTQELTYWFTQILENGVSETLSLYSTQQNEANKHINRVNA</sequence>
<dbReference type="InterPro" id="IPR000669">
    <property type="entry name" value="Mannitol_DH"/>
</dbReference>
<keyword evidence="2" id="KW-0520">NAD</keyword>
<dbReference type="InterPro" id="IPR013328">
    <property type="entry name" value="6PGD_dom2"/>
</dbReference>
<dbReference type="PROSITE" id="PS00974">
    <property type="entry name" value="MANNITOL_DHGENASE"/>
    <property type="match status" value="1"/>
</dbReference>
<keyword evidence="1" id="KW-0560">Oxidoreductase</keyword>
<comment type="caution">
    <text evidence="5">The sequence shown here is derived from an EMBL/GenBank/DDBJ whole genome shotgun (WGS) entry which is preliminary data.</text>
</comment>
<evidence type="ECO:0000259" key="3">
    <source>
        <dbReference type="Pfam" id="PF01232"/>
    </source>
</evidence>
<proteinExistence type="predicted"/>
<gene>
    <name evidence="5" type="ORF">GCM10008090_02350</name>
</gene>
<evidence type="ECO:0000256" key="1">
    <source>
        <dbReference type="ARBA" id="ARBA00023002"/>
    </source>
</evidence>
<dbReference type="EMBL" id="BMXA01000001">
    <property type="protein sequence ID" value="GGZ97577.1"/>
    <property type="molecule type" value="Genomic_DNA"/>
</dbReference>
<dbReference type="InterPro" id="IPR008927">
    <property type="entry name" value="6-PGluconate_DH-like_C_sf"/>
</dbReference>
<reference evidence="5" key="1">
    <citation type="journal article" date="2014" name="Int. J. Syst. Evol. Microbiol.">
        <title>Complete genome sequence of Corynebacterium casei LMG S-19264T (=DSM 44701T), isolated from a smear-ripened cheese.</title>
        <authorList>
            <consortium name="US DOE Joint Genome Institute (JGI-PGF)"/>
            <person name="Walter F."/>
            <person name="Albersmeier A."/>
            <person name="Kalinowski J."/>
            <person name="Ruckert C."/>
        </authorList>
    </citation>
    <scope>NUCLEOTIDE SEQUENCE</scope>
    <source>
        <strain evidence="5">KCTC 12711</strain>
    </source>
</reference>
<dbReference type="InterPro" id="IPR013131">
    <property type="entry name" value="Mannitol_DH_N"/>
</dbReference>
<dbReference type="RefSeq" id="WP_189398174.1">
    <property type="nucleotide sequence ID" value="NZ_BMXA01000001.1"/>
</dbReference>
<dbReference type="Gene3D" id="1.10.1040.10">
    <property type="entry name" value="N-(1-d-carboxylethyl)-l-norvaline Dehydrogenase, domain 2"/>
    <property type="match status" value="1"/>
</dbReference>
<evidence type="ECO:0000259" key="4">
    <source>
        <dbReference type="Pfam" id="PF08125"/>
    </source>
</evidence>
<dbReference type="PANTHER" id="PTHR43362">
    <property type="entry name" value="MANNITOL DEHYDROGENASE DSF1-RELATED"/>
    <property type="match status" value="1"/>
</dbReference>
<name>A0A918VHY8_9GAMM</name>
<dbReference type="SUPFAM" id="SSF48179">
    <property type="entry name" value="6-phosphogluconate dehydrogenase C-terminal domain-like"/>
    <property type="match status" value="1"/>
</dbReference>
<dbReference type="Pfam" id="PF01232">
    <property type="entry name" value="Mannitol_dh"/>
    <property type="match status" value="1"/>
</dbReference>
<dbReference type="InterPro" id="IPR023027">
    <property type="entry name" value="Mannitol_DH_CS"/>
</dbReference>
<dbReference type="GO" id="GO:0016616">
    <property type="term" value="F:oxidoreductase activity, acting on the CH-OH group of donors, NAD or NADP as acceptor"/>
    <property type="evidence" value="ECO:0007669"/>
    <property type="project" value="TreeGrafter"/>
</dbReference>
<evidence type="ECO:0000313" key="5">
    <source>
        <dbReference type="EMBL" id="GGZ97577.1"/>
    </source>
</evidence>
<evidence type="ECO:0000313" key="6">
    <source>
        <dbReference type="Proteomes" id="UP000614811"/>
    </source>
</evidence>
<dbReference type="Pfam" id="PF08125">
    <property type="entry name" value="Mannitol_dh_C"/>
    <property type="match status" value="1"/>
</dbReference>
<protein>
    <submittedName>
        <fullName evidence="5">Mannitol dehydrogenase</fullName>
    </submittedName>
</protein>